<dbReference type="AlphaFoldDB" id="A0A853DFR8"/>
<proteinExistence type="predicted"/>
<reference evidence="2 3" key="1">
    <citation type="submission" date="2020-07" db="EMBL/GenBank/DDBJ databases">
        <title>Sequencing the genomes of 1000 actinobacteria strains.</title>
        <authorList>
            <person name="Klenk H.-P."/>
        </authorList>
    </citation>
    <scope>NUCLEOTIDE SEQUENCE [LARGE SCALE GENOMIC DNA]</scope>
    <source>
        <strain evidence="2 3">DSM 29531</strain>
    </source>
</reference>
<accession>A0A853DFR8</accession>
<evidence type="ECO:0000313" key="2">
    <source>
        <dbReference type="EMBL" id="NYJ75527.1"/>
    </source>
</evidence>
<sequence length="390" mass="42612">MQEISHDVVIVGAGNAGTALAAQLLRLGARDVALLDPSRTHVYQPLLSYVGAGMATTAQTRRPRSALVPDGCTWHTQAVASVDPDAGHLTTTDGTRIAYGDLVLCPGARPDWDALPGSRAAMDEAHGSTNYLPELAPKTWELIRGLRSGTAVFTVPDRPVPCGGVAYKPLFLACDHWRRTGVLDRIEVVALVESPTMFGIPQIDRRLERAAQRYGVQVRTGTSVRAIRAEDQTLETTAGELHYDLLHLTPEHRAPEWIAAAGLSDGAGSFITVDERTLQHPRHRRVWGLGDAADTHSSKSGGALRKQVPVVAYNIAAARMEQPLHEYDGYSVAPITTSRSHLLLAEFDRDGGLQPMFGLRDLARPRPWTLAFDRYLQPQLYWHGILPGRL</sequence>
<evidence type="ECO:0000259" key="1">
    <source>
        <dbReference type="Pfam" id="PF07992"/>
    </source>
</evidence>
<keyword evidence="2" id="KW-0560">Oxidoreductase</keyword>
<dbReference type="EMBL" id="JACCFW010000001">
    <property type="protein sequence ID" value="NYJ75527.1"/>
    <property type="molecule type" value="Genomic_DNA"/>
</dbReference>
<dbReference type="RefSeq" id="WP_179482277.1">
    <property type="nucleotide sequence ID" value="NZ_JACCFW010000001.1"/>
</dbReference>
<dbReference type="InterPro" id="IPR036188">
    <property type="entry name" value="FAD/NAD-bd_sf"/>
</dbReference>
<dbReference type="EC" id="1.8.5.-" evidence="2"/>
<dbReference type="InterPro" id="IPR015904">
    <property type="entry name" value="Sulphide_quinone_reductase"/>
</dbReference>
<dbReference type="GO" id="GO:0070224">
    <property type="term" value="F:sulfide:quinone oxidoreductase activity"/>
    <property type="evidence" value="ECO:0007669"/>
    <property type="project" value="TreeGrafter"/>
</dbReference>
<dbReference type="Pfam" id="PF07992">
    <property type="entry name" value="Pyr_redox_2"/>
    <property type="match status" value="1"/>
</dbReference>
<protein>
    <submittedName>
        <fullName evidence="2">Sulfide:quinone oxidoreductase</fullName>
        <ecNumber evidence="2">1.8.5.-</ecNumber>
    </submittedName>
</protein>
<keyword evidence="3" id="KW-1185">Reference proteome</keyword>
<evidence type="ECO:0000313" key="3">
    <source>
        <dbReference type="Proteomes" id="UP000571817"/>
    </source>
</evidence>
<organism evidence="2 3">
    <name type="scientific">Allobranchiibius huperziae</name>
    <dbReference type="NCBI Taxonomy" id="1874116"/>
    <lineage>
        <taxon>Bacteria</taxon>
        <taxon>Bacillati</taxon>
        <taxon>Actinomycetota</taxon>
        <taxon>Actinomycetes</taxon>
        <taxon>Micrococcales</taxon>
        <taxon>Dermacoccaceae</taxon>
        <taxon>Allobranchiibius</taxon>
    </lineage>
</organism>
<dbReference type="GO" id="GO:0070221">
    <property type="term" value="P:sulfide oxidation, using sulfide:quinone oxidoreductase"/>
    <property type="evidence" value="ECO:0007669"/>
    <property type="project" value="TreeGrafter"/>
</dbReference>
<feature type="domain" description="FAD/NAD(P)-binding" evidence="1">
    <location>
        <begin position="6"/>
        <end position="296"/>
    </location>
</feature>
<name>A0A853DFR8_9MICO</name>
<dbReference type="PANTHER" id="PTHR10632:SF2">
    <property type="entry name" value="SULFIDE:QUINONE OXIDOREDUCTASE, MITOCHONDRIAL"/>
    <property type="match status" value="1"/>
</dbReference>
<comment type="caution">
    <text evidence="2">The sequence shown here is derived from an EMBL/GenBank/DDBJ whole genome shotgun (WGS) entry which is preliminary data.</text>
</comment>
<dbReference type="GO" id="GO:0071949">
    <property type="term" value="F:FAD binding"/>
    <property type="evidence" value="ECO:0007669"/>
    <property type="project" value="TreeGrafter"/>
</dbReference>
<dbReference type="Gene3D" id="3.50.50.60">
    <property type="entry name" value="FAD/NAD(P)-binding domain"/>
    <property type="match status" value="2"/>
</dbReference>
<dbReference type="InterPro" id="IPR023753">
    <property type="entry name" value="FAD/NAD-binding_dom"/>
</dbReference>
<dbReference type="PANTHER" id="PTHR10632">
    <property type="entry name" value="SULFIDE:QUINONE OXIDOREDUCTASE"/>
    <property type="match status" value="1"/>
</dbReference>
<gene>
    <name evidence="2" type="ORF">HNR15_002490</name>
</gene>
<dbReference type="PRINTS" id="PR00420">
    <property type="entry name" value="RNGMNOXGNASE"/>
</dbReference>
<dbReference type="Proteomes" id="UP000571817">
    <property type="component" value="Unassembled WGS sequence"/>
</dbReference>
<dbReference type="SUPFAM" id="SSF51905">
    <property type="entry name" value="FAD/NAD(P)-binding domain"/>
    <property type="match status" value="1"/>
</dbReference>